<dbReference type="Pfam" id="PF00085">
    <property type="entry name" value="Thioredoxin"/>
    <property type="match status" value="1"/>
</dbReference>
<dbReference type="RefSeq" id="XP_046058445.1">
    <property type="nucleotide sequence ID" value="XM_046208045.1"/>
</dbReference>
<protein>
    <recommendedName>
        <fullName evidence="5">Thioredoxin domain-containing protein</fullName>
    </recommendedName>
</protein>
<dbReference type="Proteomes" id="UP000769157">
    <property type="component" value="Unassembled WGS sequence"/>
</dbReference>
<dbReference type="EMBL" id="JAEUBE010000487">
    <property type="protein sequence ID" value="KAH3661321.1"/>
    <property type="molecule type" value="Genomic_DNA"/>
</dbReference>
<keyword evidence="3" id="KW-0812">Transmembrane</keyword>
<keyword evidence="7" id="KW-1185">Reference proteome</keyword>
<dbReference type="GO" id="GO:0003756">
    <property type="term" value="F:protein disulfide isomerase activity"/>
    <property type="evidence" value="ECO:0007669"/>
    <property type="project" value="TreeGrafter"/>
</dbReference>
<dbReference type="InterPro" id="IPR013766">
    <property type="entry name" value="Thioredoxin_domain"/>
</dbReference>
<evidence type="ECO:0000313" key="7">
    <source>
        <dbReference type="Proteomes" id="UP000769157"/>
    </source>
</evidence>
<organism evidence="6 7">
    <name type="scientific">Ogataea philodendri</name>
    <dbReference type="NCBI Taxonomy" id="1378263"/>
    <lineage>
        <taxon>Eukaryota</taxon>
        <taxon>Fungi</taxon>
        <taxon>Dikarya</taxon>
        <taxon>Ascomycota</taxon>
        <taxon>Saccharomycotina</taxon>
        <taxon>Pichiomycetes</taxon>
        <taxon>Pichiales</taxon>
        <taxon>Pichiaceae</taxon>
        <taxon>Ogataea</taxon>
    </lineage>
</organism>
<dbReference type="PROSITE" id="PS51352">
    <property type="entry name" value="THIOREDOXIN_2"/>
    <property type="match status" value="1"/>
</dbReference>
<reference evidence="6" key="1">
    <citation type="journal article" date="2021" name="Open Biol.">
        <title>Shared evolutionary footprints suggest mitochondrial oxidative damage underlies multiple complex I losses in fungi.</title>
        <authorList>
            <person name="Schikora-Tamarit M.A."/>
            <person name="Marcet-Houben M."/>
            <person name="Nosek J."/>
            <person name="Gabaldon T."/>
        </authorList>
    </citation>
    <scope>NUCLEOTIDE SEQUENCE</scope>
    <source>
        <strain evidence="6">CBS6075</strain>
    </source>
</reference>
<dbReference type="PANTHER" id="PTHR45672">
    <property type="entry name" value="PROTEIN DISULFIDE-ISOMERASE C17H9.14C-RELATED"/>
    <property type="match status" value="1"/>
</dbReference>
<feature type="signal peptide" evidence="4">
    <location>
        <begin position="1"/>
        <end position="19"/>
    </location>
</feature>
<sequence>MRFFITGLIQLIFFVLTNAEEQVVEDDFPEPLTGANFDQVVSKGVHFVEFFSPHCHHCKALAPIWHEFYQTFHKEAESYDVYIHQVDCVASGDLCDRENIFMYPSLRLYGPNDKGTSGKVLASFGRGYEKTVEGLTAFVREQAIDSKDELLQSNKEVTDLMKSVNIDAISSQEMIDVIAGNYNKPYLISFWPSTDEELNVNTFSGDVKENKLFGKCPRCMEFRNLWSMVGRRLSGLIQTGDLSVGYLNCQSNQGLCRSLGMEDLLTDDYSTYDPKIFMFLPSDKGGNKIRYKASVLNAKQVLGWTKRLIEVSKFEDITREDLDKKMKVANKPYRREDFAEVHVDPVISFVYLYPNESYVEEDFWLLNHLVQPIMDLPSNVRLYKSSDMKFMDLLESQENTLLEYVNKEIPDETQQLQFNDEMFTARTLTTYPTLLCFKDGSFVSHILKSFGPDDIRNFKAVSEFIKVNSEPFITQLTDSNRNQIFPKTIDPAIMAKNEKVVLMVTDSNDHGKLFRQGYALSQIGHRFWYMKMAEQFKKLTQLRGAKYAKVDKMKAKGKDNVDIIRALKEEVPPVFQIQDNAVHLVYVEKKTLASIANRFGWTYLHARDYNAGDVIIVSRFTNNYWTTSLKGKKLTCDTIPDVVDVLYASSFKKLSGRGLRSVFSFATVCSSLTIFVVFCLVVLSLGKLRLRMRLGFSSNKYRALSPFFSDPEANGGSGSGLGKVD</sequence>
<dbReference type="OrthoDB" id="72053at2759"/>
<evidence type="ECO:0000256" key="4">
    <source>
        <dbReference type="SAM" id="SignalP"/>
    </source>
</evidence>
<dbReference type="Gene3D" id="3.40.30.10">
    <property type="entry name" value="Glutaredoxin"/>
    <property type="match status" value="1"/>
</dbReference>
<dbReference type="GeneID" id="70238692"/>
<feature type="transmembrane region" description="Helical" evidence="3">
    <location>
        <begin position="662"/>
        <end position="685"/>
    </location>
</feature>
<dbReference type="SUPFAM" id="SSF52833">
    <property type="entry name" value="Thioredoxin-like"/>
    <property type="match status" value="1"/>
</dbReference>
<comment type="caution">
    <text evidence="6">The sequence shown here is derived from an EMBL/GenBank/DDBJ whole genome shotgun (WGS) entry which is preliminary data.</text>
</comment>
<evidence type="ECO:0000256" key="1">
    <source>
        <dbReference type="ARBA" id="ARBA00006347"/>
    </source>
</evidence>
<comment type="similarity">
    <text evidence="1">Belongs to the protein disulfide isomerase family.</text>
</comment>
<gene>
    <name evidence="6" type="ORF">OGAPHI_006728</name>
</gene>
<proteinExistence type="inferred from homology"/>
<dbReference type="InterPro" id="IPR036249">
    <property type="entry name" value="Thioredoxin-like_sf"/>
</dbReference>
<evidence type="ECO:0000256" key="2">
    <source>
        <dbReference type="ARBA" id="ARBA00022729"/>
    </source>
</evidence>
<evidence type="ECO:0000313" key="6">
    <source>
        <dbReference type="EMBL" id="KAH3661321.1"/>
    </source>
</evidence>
<dbReference type="GO" id="GO:0006457">
    <property type="term" value="P:protein folding"/>
    <property type="evidence" value="ECO:0007669"/>
    <property type="project" value="TreeGrafter"/>
</dbReference>
<feature type="domain" description="Thioredoxin" evidence="5">
    <location>
        <begin position="13"/>
        <end position="144"/>
    </location>
</feature>
<evidence type="ECO:0000256" key="3">
    <source>
        <dbReference type="SAM" id="Phobius"/>
    </source>
</evidence>
<keyword evidence="2 4" id="KW-0732">Signal</keyword>
<evidence type="ECO:0000259" key="5">
    <source>
        <dbReference type="PROSITE" id="PS51352"/>
    </source>
</evidence>
<keyword evidence="3" id="KW-1133">Transmembrane helix</keyword>
<keyword evidence="3" id="KW-0472">Membrane</keyword>
<accession>A0A9P8T0D6</accession>
<reference evidence="6" key="2">
    <citation type="submission" date="2021-01" db="EMBL/GenBank/DDBJ databases">
        <authorList>
            <person name="Schikora-Tamarit M.A."/>
        </authorList>
    </citation>
    <scope>NUCLEOTIDE SEQUENCE</scope>
    <source>
        <strain evidence="6">CBS6075</strain>
    </source>
</reference>
<dbReference type="AlphaFoldDB" id="A0A9P8T0D6"/>
<dbReference type="GO" id="GO:0005783">
    <property type="term" value="C:endoplasmic reticulum"/>
    <property type="evidence" value="ECO:0007669"/>
    <property type="project" value="TreeGrafter"/>
</dbReference>
<dbReference type="InterPro" id="IPR051063">
    <property type="entry name" value="PDI"/>
</dbReference>
<dbReference type="PANTHER" id="PTHR45672:SF3">
    <property type="entry name" value="THIOREDOXIN DOMAIN-CONTAINING PROTEIN 5"/>
    <property type="match status" value="1"/>
</dbReference>
<name>A0A9P8T0D6_9ASCO</name>
<feature type="chain" id="PRO_5040235568" description="Thioredoxin domain-containing protein" evidence="4">
    <location>
        <begin position="20"/>
        <end position="725"/>
    </location>
</feature>